<gene>
    <name evidence="2" type="ORF">HINF_LOCUS13991</name>
    <name evidence="1" type="ORF">HINF_LOCUS48508</name>
</gene>
<protein>
    <submittedName>
        <fullName evidence="2">Hypothetical_protein</fullName>
    </submittedName>
</protein>
<proteinExistence type="predicted"/>
<accession>A0AA86QM66</accession>
<evidence type="ECO:0000313" key="1">
    <source>
        <dbReference type="EMBL" id="CAI9960863.1"/>
    </source>
</evidence>
<sequence length="167" mass="18887">MMLFLPSLACMQDCTFNAQNFTLNCSSLDSCPQKIDYKLLLKSDSYTMLLQGELSKSLKNTTRIQLTCNNLVFQQPCIAAEYNLSILVRGKTRNFISIDSDISFQSFQKRKEPSNTLPEPEPQLDLESENGHMKFKVQYVCSRLLLVVALAFGYYVGGNCIRVGCKN</sequence>
<evidence type="ECO:0000313" key="3">
    <source>
        <dbReference type="Proteomes" id="UP001642409"/>
    </source>
</evidence>
<name>A0AA86QM66_9EUKA</name>
<dbReference type="EMBL" id="CATOUU010000937">
    <property type="protein sequence ID" value="CAI9960863.1"/>
    <property type="molecule type" value="Genomic_DNA"/>
</dbReference>
<dbReference type="EMBL" id="CAXDID020000033">
    <property type="protein sequence ID" value="CAL5995357.1"/>
    <property type="molecule type" value="Genomic_DNA"/>
</dbReference>
<evidence type="ECO:0000313" key="2">
    <source>
        <dbReference type="EMBL" id="CAL5995357.1"/>
    </source>
</evidence>
<reference evidence="2 3" key="2">
    <citation type="submission" date="2024-07" db="EMBL/GenBank/DDBJ databases">
        <authorList>
            <person name="Akdeniz Z."/>
        </authorList>
    </citation>
    <scope>NUCLEOTIDE SEQUENCE [LARGE SCALE GENOMIC DNA]</scope>
</reference>
<reference evidence="1" key="1">
    <citation type="submission" date="2023-06" db="EMBL/GenBank/DDBJ databases">
        <authorList>
            <person name="Kurt Z."/>
        </authorList>
    </citation>
    <scope>NUCLEOTIDE SEQUENCE</scope>
</reference>
<comment type="caution">
    <text evidence="1">The sequence shown here is derived from an EMBL/GenBank/DDBJ whole genome shotgun (WGS) entry which is preliminary data.</text>
</comment>
<dbReference type="Proteomes" id="UP001642409">
    <property type="component" value="Unassembled WGS sequence"/>
</dbReference>
<organism evidence="1">
    <name type="scientific">Hexamita inflata</name>
    <dbReference type="NCBI Taxonomy" id="28002"/>
    <lineage>
        <taxon>Eukaryota</taxon>
        <taxon>Metamonada</taxon>
        <taxon>Diplomonadida</taxon>
        <taxon>Hexamitidae</taxon>
        <taxon>Hexamitinae</taxon>
        <taxon>Hexamita</taxon>
    </lineage>
</organism>
<keyword evidence="3" id="KW-1185">Reference proteome</keyword>
<dbReference type="AlphaFoldDB" id="A0AA86QM66"/>